<dbReference type="SUPFAM" id="SSF56047">
    <property type="entry name" value="Ribosomal protein S8"/>
    <property type="match status" value="1"/>
</dbReference>
<dbReference type="Gene3D" id="3.30.1490.10">
    <property type="match status" value="1"/>
</dbReference>
<reference evidence="4" key="1">
    <citation type="submission" date="2015-10" db="EMBL/GenBank/DDBJ databases">
        <authorList>
            <person name="Regsiter A."/>
            <person name="william w."/>
        </authorList>
    </citation>
    <scope>NUCLEOTIDE SEQUENCE</scope>
    <source>
        <strain evidence="4">Montdore</strain>
    </source>
</reference>
<keyword evidence="5" id="KW-1185">Reference proteome</keyword>
<evidence type="ECO:0000313" key="4">
    <source>
        <dbReference type="EMBL" id="CUS12438.1"/>
    </source>
</evidence>
<dbReference type="GO" id="GO:1990904">
    <property type="term" value="C:ribonucleoprotein complex"/>
    <property type="evidence" value="ECO:0007669"/>
    <property type="project" value="UniProtKB-KW"/>
</dbReference>
<dbReference type="InterPro" id="IPR035987">
    <property type="entry name" value="Ribosomal_uS8_sf"/>
</dbReference>
<organism evidence="4 5">
    <name type="scientific">Tuber aestivum</name>
    <name type="common">summer truffle</name>
    <dbReference type="NCBI Taxonomy" id="59557"/>
    <lineage>
        <taxon>Eukaryota</taxon>
        <taxon>Fungi</taxon>
        <taxon>Dikarya</taxon>
        <taxon>Ascomycota</taxon>
        <taxon>Pezizomycotina</taxon>
        <taxon>Pezizomycetes</taxon>
        <taxon>Pezizales</taxon>
        <taxon>Tuberaceae</taxon>
        <taxon>Tuber</taxon>
    </lineage>
</organism>
<dbReference type="FunFam" id="3.30.1370.30:FF:000006">
    <property type="entry name" value="40S ribosomal protein S8"/>
    <property type="match status" value="1"/>
</dbReference>
<gene>
    <name evidence="4" type="ORF">GSTUAT00003403001</name>
</gene>
<dbReference type="EMBL" id="LN890990">
    <property type="protein sequence ID" value="CUS12438.1"/>
    <property type="molecule type" value="Genomic_DNA"/>
</dbReference>
<protein>
    <recommendedName>
        <fullName evidence="6">Ribosomal protein S8</fullName>
    </recommendedName>
</protein>
<dbReference type="Gene3D" id="3.30.1370.30">
    <property type="match status" value="1"/>
</dbReference>
<name>A0A292Q0M7_9PEZI</name>
<dbReference type="InterPro" id="IPR000630">
    <property type="entry name" value="Ribosomal_uS8"/>
</dbReference>
<dbReference type="GO" id="GO:0006412">
    <property type="term" value="P:translation"/>
    <property type="evidence" value="ECO:0007669"/>
    <property type="project" value="InterPro"/>
</dbReference>
<accession>A0A292Q0M7</accession>
<evidence type="ECO:0000256" key="3">
    <source>
        <dbReference type="ARBA" id="ARBA00023274"/>
    </source>
</evidence>
<keyword evidence="2" id="KW-0689">Ribosomal protein</keyword>
<proteinExistence type="inferred from homology"/>
<evidence type="ECO:0000256" key="1">
    <source>
        <dbReference type="ARBA" id="ARBA00006471"/>
    </source>
</evidence>
<dbReference type="GO" id="GO:0005840">
    <property type="term" value="C:ribosome"/>
    <property type="evidence" value="ECO:0007669"/>
    <property type="project" value="UniProtKB-KW"/>
</dbReference>
<dbReference type="GO" id="GO:0003735">
    <property type="term" value="F:structural constituent of ribosome"/>
    <property type="evidence" value="ECO:0007669"/>
    <property type="project" value="InterPro"/>
</dbReference>
<evidence type="ECO:0000313" key="5">
    <source>
        <dbReference type="Proteomes" id="UP001412239"/>
    </source>
</evidence>
<dbReference type="AlphaFoldDB" id="A0A292Q0M7"/>
<comment type="similarity">
    <text evidence="1">Belongs to the universal ribosomal protein uS8 family.</text>
</comment>
<keyword evidence="3" id="KW-0687">Ribonucleoprotein</keyword>
<evidence type="ECO:0000256" key="2">
    <source>
        <dbReference type="ARBA" id="ARBA00022980"/>
    </source>
</evidence>
<dbReference type="Pfam" id="PF00410">
    <property type="entry name" value="Ribosomal_S8"/>
    <property type="match status" value="1"/>
</dbReference>
<dbReference type="Proteomes" id="UP001412239">
    <property type="component" value="Unassembled WGS sequence"/>
</dbReference>
<evidence type="ECO:0008006" key="6">
    <source>
        <dbReference type="Google" id="ProtNLM"/>
    </source>
</evidence>
<sequence length="156" mass="17138">MSLVNLGHFCSHLQNASRSRLSITSIMPSKLHLGIALALQDQGFISSVTRGDTAGPDAEETPTTRENIARRRLWLSLKYHDNEPVLSGMKLVSKPTKRVHMGVRGLENLAAGKQHDFVQSLGAGEIMLLSTDRGVILEARQAIEMRIGGLLLCRVR</sequence>
<dbReference type="PANTHER" id="PTHR11758">
    <property type="entry name" value="40S RIBOSOMAL PROTEIN S15A"/>
    <property type="match status" value="1"/>
</dbReference>